<protein>
    <submittedName>
        <fullName evidence="1">Uncharacterized protein</fullName>
    </submittedName>
</protein>
<sequence>MSVDRTHQSLAHVDEGRTMFSQPDAHTQAFLLEQYAERAVLTLRRAANFTESLSRQDLSEEITVLSLRGKPLTIHGKDLYNERTWQKFLSQAQFPPSTLCSLVQGSDEVIRRYRSFLMTAHTKRYQAIATSEHLSWFRAVSRLAVLWHMLEAKYQQAAFADPWVAQEVERLLTLTLLSAEIAKAIHHIIAEPQEQATELIEQLYLTHARTLSESSLLPDPLAPLPKGVTHPFLERATRHVDDEETELLDGRTSDE</sequence>
<dbReference type="Proteomes" id="UP000597444">
    <property type="component" value="Unassembled WGS sequence"/>
</dbReference>
<evidence type="ECO:0000313" key="1">
    <source>
        <dbReference type="EMBL" id="GHO98637.1"/>
    </source>
</evidence>
<accession>A0A8J3IXK2</accession>
<evidence type="ECO:0000313" key="2">
    <source>
        <dbReference type="Proteomes" id="UP000597444"/>
    </source>
</evidence>
<dbReference type="EMBL" id="BNJK01000002">
    <property type="protein sequence ID" value="GHO98637.1"/>
    <property type="molecule type" value="Genomic_DNA"/>
</dbReference>
<proteinExistence type="predicted"/>
<keyword evidence="2" id="KW-1185">Reference proteome</keyword>
<comment type="caution">
    <text evidence="1">The sequence shown here is derived from an EMBL/GenBank/DDBJ whole genome shotgun (WGS) entry which is preliminary data.</text>
</comment>
<dbReference type="RefSeq" id="WP_220209343.1">
    <property type="nucleotide sequence ID" value="NZ_BNJK01000002.1"/>
</dbReference>
<name>A0A8J3IXK2_9CHLR</name>
<organism evidence="1 2">
    <name type="scientific">Reticulibacter mediterranei</name>
    <dbReference type="NCBI Taxonomy" id="2778369"/>
    <lineage>
        <taxon>Bacteria</taxon>
        <taxon>Bacillati</taxon>
        <taxon>Chloroflexota</taxon>
        <taxon>Ktedonobacteria</taxon>
        <taxon>Ktedonobacterales</taxon>
        <taxon>Reticulibacteraceae</taxon>
        <taxon>Reticulibacter</taxon>
    </lineage>
</organism>
<reference evidence="1" key="1">
    <citation type="submission" date="2020-10" db="EMBL/GenBank/DDBJ databases">
        <title>Taxonomic study of unclassified bacteria belonging to the class Ktedonobacteria.</title>
        <authorList>
            <person name="Yabe S."/>
            <person name="Wang C.M."/>
            <person name="Zheng Y."/>
            <person name="Sakai Y."/>
            <person name="Cavaletti L."/>
            <person name="Monciardini P."/>
            <person name="Donadio S."/>
        </authorList>
    </citation>
    <scope>NUCLEOTIDE SEQUENCE</scope>
    <source>
        <strain evidence="1">ID150040</strain>
    </source>
</reference>
<gene>
    <name evidence="1" type="ORF">KSF_086850</name>
</gene>
<dbReference type="AlphaFoldDB" id="A0A8J3IXK2"/>